<proteinExistence type="inferred from homology"/>
<dbReference type="PANTHER" id="PTHR21640:SF1">
    <property type="entry name" value="NESPRIN-4"/>
    <property type="match status" value="1"/>
</dbReference>
<comment type="similarity">
    <text evidence="1">Belongs to the nesprin family.</text>
</comment>
<dbReference type="SUPFAM" id="SSF46966">
    <property type="entry name" value="Spectrin repeat"/>
    <property type="match status" value="1"/>
</dbReference>
<feature type="region of interest" description="Disordered" evidence="8">
    <location>
        <begin position="40"/>
        <end position="92"/>
    </location>
</feature>
<evidence type="ECO:0000256" key="9">
    <source>
        <dbReference type="SAM" id="Phobius"/>
    </source>
</evidence>
<keyword evidence="11" id="KW-1185">Reference proteome</keyword>
<dbReference type="SMART" id="SM01249">
    <property type="entry name" value="KASH"/>
    <property type="match status" value="1"/>
</dbReference>
<gene>
    <name evidence="12" type="primary">SYNE4</name>
</gene>
<evidence type="ECO:0000256" key="1">
    <source>
        <dbReference type="ARBA" id="ARBA00008619"/>
    </source>
</evidence>
<evidence type="ECO:0000256" key="7">
    <source>
        <dbReference type="PROSITE-ProRule" id="PRU00385"/>
    </source>
</evidence>
<feature type="domain" description="KASH" evidence="10">
    <location>
        <begin position="393"/>
        <end position="450"/>
    </location>
</feature>
<keyword evidence="4 7" id="KW-0472">Membrane</keyword>
<evidence type="ECO:0000313" key="12">
    <source>
        <dbReference type="RefSeq" id="XP_070415614.1"/>
    </source>
</evidence>
<organism evidence="11 12">
    <name type="scientific">Equus przewalskii</name>
    <name type="common">Przewalski's horse</name>
    <name type="synonym">Equus caballus przewalskii</name>
    <dbReference type="NCBI Taxonomy" id="9798"/>
    <lineage>
        <taxon>Eukaryota</taxon>
        <taxon>Metazoa</taxon>
        <taxon>Chordata</taxon>
        <taxon>Craniata</taxon>
        <taxon>Vertebrata</taxon>
        <taxon>Euteleostomi</taxon>
        <taxon>Mammalia</taxon>
        <taxon>Eutheria</taxon>
        <taxon>Laurasiatheria</taxon>
        <taxon>Perissodactyla</taxon>
        <taxon>Equidae</taxon>
        <taxon>Equus</taxon>
    </lineage>
</organism>
<evidence type="ECO:0000256" key="4">
    <source>
        <dbReference type="ARBA" id="ARBA00023136"/>
    </source>
</evidence>
<evidence type="ECO:0000256" key="8">
    <source>
        <dbReference type="SAM" id="MobiDB-lite"/>
    </source>
</evidence>
<feature type="topological domain" description="Perinuclear space" evidence="7">
    <location>
        <begin position="423"/>
        <end position="450"/>
    </location>
</feature>
<feature type="region of interest" description="Disordered" evidence="8">
    <location>
        <begin position="221"/>
        <end position="241"/>
    </location>
</feature>
<dbReference type="InterPro" id="IPR012315">
    <property type="entry name" value="KASH"/>
</dbReference>
<feature type="region of interest" description="Disordered" evidence="8">
    <location>
        <begin position="1"/>
        <end position="24"/>
    </location>
</feature>
<comment type="subcellular location">
    <subcellularLocation>
        <location evidence="6">Nucleus outer membrane</location>
        <topology evidence="6">Single-pass type IV membrane protein</topology>
    </subcellularLocation>
</comment>
<dbReference type="InterPro" id="IPR030268">
    <property type="entry name" value="SYNE4"/>
</dbReference>
<feature type="transmembrane region" description="Helical" evidence="9">
    <location>
        <begin position="401"/>
        <end position="422"/>
    </location>
</feature>
<dbReference type="PROSITE" id="PS51049">
    <property type="entry name" value="KASH"/>
    <property type="match status" value="1"/>
</dbReference>
<sequence>MALLPPLDPRPPSEPLNHPPGAPRELNLVGCAICPASGEERIRQEQAQKQGQDSLDPLEHFQGGLRGNEPATGPPRLPAPSASEDPAGGKHHECPISARDILEVDQGDLHLCLLGLGLQLQDLERGLGPWASAQSGMVQLQALQADLRGAAERVDALLVFGEGLAQQSEPQTRASLEQILRVLGAHRDSIFRRLWRLQAQLVSYSLVFQEANILDQDLEVEGDSDGPGPGGVWGPRAPSSLPTPAELEWDPAGDVGGLGPLGRKTPLTPGAPCELCGHRGSQGRGQGLESLLLVSLALPLSSSLLKISLFRQNLISVTLPILAPPQLCVPLSLVLQGSHTALSPQDMLLSGLSHRKHLAGHRRRSLLRKSQDKKRQASPHLQDVMLEVDPGAPAPVSRRPLTFLLLLFLFLLLVGATVLLPLSGDPCSSPARLARTPYVVLSYVNGPPPV</sequence>
<keyword evidence="2 7" id="KW-0812">Transmembrane</keyword>
<accession>A0ABM4JI53</accession>
<keyword evidence="5" id="KW-0539">Nucleus</keyword>
<feature type="region of interest" description="Disordered" evidence="8">
    <location>
        <begin position="363"/>
        <end position="382"/>
    </location>
</feature>
<dbReference type="Pfam" id="PF10541">
    <property type="entry name" value="KASH"/>
    <property type="match status" value="1"/>
</dbReference>
<protein>
    <submittedName>
        <fullName evidence="12">Nesprin-4</fullName>
    </submittedName>
</protein>
<keyword evidence="3 9" id="KW-1133">Transmembrane helix</keyword>
<evidence type="ECO:0000256" key="5">
    <source>
        <dbReference type="ARBA" id="ARBA00023242"/>
    </source>
</evidence>
<evidence type="ECO:0000313" key="11">
    <source>
        <dbReference type="Proteomes" id="UP001652662"/>
    </source>
</evidence>
<feature type="topological domain" description="Cytoplasmic" evidence="7">
    <location>
        <begin position="1"/>
        <end position="401"/>
    </location>
</feature>
<evidence type="ECO:0000256" key="6">
    <source>
        <dbReference type="ARBA" id="ARBA00046312"/>
    </source>
</evidence>
<feature type="compositionally biased region" description="Pro residues" evidence="8">
    <location>
        <begin position="1"/>
        <end position="22"/>
    </location>
</feature>
<dbReference type="PANTHER" id="PTHR21640">
    <property type="match status" value="1"/>
</dbReference>
<dbReference type="RefSeq" id="XP_070415614.1">
    <property type="nucleotide sequence ID" value="XM_070559513.1"/>
</dbReference>
<name>A0ABM4JI53_EQUPR</name>
<dbReference type="Proteomes" id="UP001652662">
    <property type="component" value="Chromosome 9"/>
</dbReference>
<evidence type="ECO:0000256" key="3">
    <source>
        <dbReference type="ARBA" id="ARBA00022989"/>
    </source>
</evidence>
<evidence type="ECO:0000259" key="10">
    <source>
        <dbReference type="PROSITE" id="PS51049"/>
    </source>
</evidence>
<evidence type="ECO:0000256" key="2">
    <source>
        <dbReference type="ARBA" id="ARBA00022692"/>
    </source>
</evidence>
<dbReference type="GeneID" id="103561557"/>
<reference evidence="12" key="1">
    <citation type="submission" date="2025-08" db="UniProtKB">
        <authorList>
            <consortium name="RefSeq"/>
        </authorList>
    </citation>
    <scope>IDENTIFICATION</scope>
    <source>
        <tissue evidence="12">Blood</tissue>
    </source>
</reference>